<dbReference type="EMBL" id="MDYQ01000504">
    <property type="protein sequence ID" value="PRP74037.1"/>
    <property type="molecule type" value="Genomic_DNA"/>
</dbReference>
<accession>A0A2P6MQR1</accession>
<feature type="region of interest" description="Disordered" evidence="1">
    <location>
        <begin position="109"/>
        <end position="136"/>
    </location>
</feature>
<evidence type="ECO:0000313" key="3">
    <source>
        <dbReference type="Proteomes" id="UP000241769"/>
    </source>
</evidence>
<evidence type="ECO:0000256" key="1">
    <source>
        <dbReference type="SAM" id="MobiDB-lite"/>
    </source>
</evidence>
<sequence>MTKKNFFNQLQNDMAIRKTLKRSREGAIKRNRQETEENTALMDMSADFHLPLDIHDLLKIAGFDYLKDAEVKDIETRREVGLASIEENIKKEGVHQRITEIFEKYDRGRCPQKKKRKNGEKKKGKNGEKIEEKKKSEGEKFMKRVASFTKTHLGGVRIVKIQAKKDVKDGRKSSEHRWYDMVHFERRTMVRVSGTTQNDYFPENLIVQSKTTR</sequence>
<reference evidence="2 3" key="1">
    <citation type="journal article" date="2018" name="Genome Biol. Evol.">
        <title>Multiple Roots of Fruiting Body Formation in Amoebozoa.</title>
        <authorList>
            <person name="Hillmann F."/>
            <person name="Forbes G."/>
            <person name="Novohradska S."/>
            <person name="Ferling I."/>
            <person name="Riege K."/>
            <person name="Groth M."/>
            <person name="Westermann M."/>
            <person name="Marz M."/>
            <person name="Spaller T."/>
            <person name="Winckler T."/>
            <person name="Schaap P."/>
            <person name="Glockner G."/>
        </authorList>
    </citation>
    <scope>NUCLEOTIDE SEQUENCE [LARGE SCALE GENOMIC DNA]</scope>
    <source>
        <strain evidence="2 3">Jena</strain>
    </source>
</reference>
<feature type="compositionally biased region" description="Basic residues" evidence="1">
    <location>
        <begin position="110"/>
        <end position="124"/>
    </location>
</feature>
<protein>
    <submittedName>
        <fullName evidence="2">Uncharacterized protein</fullName>
    </submittedName>
</protein>
<evidence type="ECO:0000313" key="2">
    <source>
        <dbReference type="EMBL" id="PRP74037.1"/>
    </source>
</evidence>
<gene>
    <name evidence="2" type="ORF">PROFUN_16435</name>
</gene>
<proteinExistence type="predicted"/>
<organism evidence="2 3">
    <name type="scientific">Planoprotostelium fungivorum</name>
    <dbReference type="NCBI Taxonomy" id="1890364"/>
    <lineage>
        <taxon>Eukaryota</taxon>
        <taxon>Amoebozoa</taxon>
        <taxon>Evosea</taxon>
        <taxon>Variosea</taxon>
        <taxon>Cavosteliida</taxon>
        <taxon>Cavosteliaceae</taxon>
        <taxon>Planoprotostelium</taxon>
    </lineage>
</organism>
<feature type="compositionally biased region" description="Basic and acidic residues" evidence="1">
    <location>
        <begin position="125"/>
        <end position="136"/>
    </location>
</feature>
<dbReference type="Proteomes" id="UP000241769">
    <property type="component" value="Unassembled WGS sequence"/>
</dbReference>
<comment type="caution">
    <text evidence="2">The sequence shown here is derived from an EMBL/GenBank/DDBJ whole genome shotgun (WGS) entry which is preliminary data.</text>
</comment>
<dbReference type="AlphaFoldDB" id="A0A2P6MQR1"/>
<dbReference type="InParanoid" id="A0A2P6MQR1"/>
<name>A0A2P6MQR1_9EUKA</name>
<keyword evidence="3" id="KW-1185">Reference proteome</keyword>